<protein>
    <recommendedName>
        <fullName evidence="2">YbaK/aminoacyl-tRNA synthetase-associated domain-containing protein</fullName>
    </recommendedName>
</protein>
<name>A0A4V1J4S9_9FUNG</name>
<keyword evidence="4" id="KW-1185">Reference proteome</keyword>
<evidence type="ECO:0000313" key="3">
    <source>
        <dbReference type="EMBL" id="RKP36619.1"/>
    </source>
</evidence>
<dbReference type="EMBL" id="ML002622">
    <property type="protein sequence ID" value="RKP36619.1"/>
    <property type="molecule type" value="Genomic_DNA"/>
</dbReference>
<dbReference type="PANTHER" id="PTHR31423:SF3">
    <property type="entry name" value="PROLYL-TRNA SYNTHETASE ASSOCIATED DOMAIN-CONTAINING PROTEIN 1-RELATED"/>
    <property type="match status" value="1"/>
</dbReference>
<feature type="non-terminal residue" evidence="3">
    <location>
        <position position="115"/>
    </location>
</feature>
<evidence type="ECO:0000256" key="1">
    <source>
        <dbReference type="ARBA" id="ARBA00010201"/>
    </source>
</evidence>
<dbReference type="Pfam" id="PF04073">
    <property type="entry name" value="tRNA_edit"/>
    <property type="match status" value="1"/>
</dbReference>
<evidence type="ECO:0000313" key="4">
    <source>
        <dbReference type="Proteomes" id="UP000268162"/>
    </source>
</evidence>
<comment type="similarity">
    <text evidence="1">Belongs to the PRORSD1 family.</text>
</comment>
<dbReference type="InterPro" id="IPR040285">
    <property type="entry name" value="ProX/PRXD1"/>
</dbReference>
<organism evidence="3 4">
    <name type="scientific">Dimargaris cristalligena</name>
    <dbReference type="NCBI Taxonomy" id="215637"/>
    <lineage>
        <taxon>Eukaryota</taxon>
        <taxon>Fungi</taxon>
        <taxon>Fungi incertae sedis</taxon>
        <taxon>Zoopagomycota</taxon>
        <taxon>Kickxellomycotina</taxon>
        <taxon>Dimargaritomycetes</taxon>
        <taxon>Dimargaritales</taxon>
        <taxon>Dimargaritaceae</taxon>
        <taxon>Dimargaris</taxon>
    </lineage>
</organism>
<dbReference type="STRING" id="215637.A0A4V1J4S9"/>
<feature type="domain" description="YbaK/aminoacyl-tRNA synthetase-associated" evidence="2">
    <location>
        <begin position="10"/>
        <end position="97"/>
    </location>
</feature>
<reference evidence="4" key="1">
    <citation type="journal article" date="2018" name="Nat. Microbiol.">
        <title>Leveraging single-cell genomics to expand the fungal tree of life.</title>
        <authorList>
            <person name="Ahrendt S.R."/>
            <person name="Quandt C.A."/>
            <person name="Ciobanu D."/>
            <person name="Clum A."/>
            <person name="Salamov A."/>
            <person name="Andreopoulos B."/>
            <person name="Cheng J.F."/>
            <person name="Woyke T."/>
            <person name="Pelin A."/>
            <person name="Henrissat B."/>
            <person name="Reynolds N.K."/>
            <person name="Benny G.L."/>
            <person name="Smith M.E."/>
            <person name="James T.Y."/>
            <person name="Grigoriev I.V."/>
        </authorList>
    </citation>
    <scope>NUCLEOTIDE SEQUENCE [LARGE SCALE GENOMIC DNA]</scope>
    <source>
        <strain evidence="4">RSA 468</strain>
    </source>
</reference>
<dbReference type="PANTHER" id="PTHR31423">
    <property type="entry name" value="YBAK DOMAIN-CONTAINING PROTEIN"/>
    <property type="match status" value="1"/>
</dbReference>
<dbReference type="Proteomes" id="UP000268162">
    <property type="component" value="Unassembled WGS sequence"/>
</dbReference>
<gene>
    <name evidence="3" type="ORF">BJ085DRAFT_30053</name>
</gene>
<sequence length="115" mass="12193">MSSPAQALKAKTLVLKPKTAKSAPVTPVMIVALDDTPTNLSALAKQLGLKEMRFANEDLLKSFFQVSKDEVTPFVLSNVAEDQRSNVILVVDSALARLAGESTLSFPAPGMPAPV</sequence>
<dbReference type="InterPro" id="IPR007214">
    <property type="entry name" value="YbaK/aa-tRNA-synth-assoc-dom"/>
</dbReference>
<evidence type="ECO:0000259" key="2">
    <source>
        <dbReference type="Pfam" id="PF04073"/>
    </source>
</evidence>
<dbReference type="GO" id="GO:0002161">
    <property type="term" value="F:aminoacyl-tRNA deacylase activity"/>
    <property type="evidence" value="ECO:0007669"/>
    <property type="project" value="InterPro"/>
</dbReference>
<dbReference type="InterPro" id="IPR036754">
    <property type="entry name" value="YbaK/aa-tRNA-synt-asso_dom_sf"/>
</dbReference>
<accession>A0A4V1J4S9</accession>
<proteinExistence type="inferred from homology"/>
<dbReference type="SUPFAM" id="SSF55826">
    <property type="entry name" value="YbaK/ProRS associated domain"/>
    <property type="match status" value="1"/>
</dbReference>
<dbReference type="Gene3D" id="3.90.960.10">
    <property type="entry name" value="YbaK/aminoacyl-tRNA synthetase-associated domain"/>
    <property type="match status" value="1"/>
</dbReference>
<dbReference type="AlphaFoldDB" id="A0A4V1J4S9"/>